<name>A0A2U3ADL5_9BACL</name>
<dbReference type="AlphaFoldDB" id="A0A2U3ADL5"/>
<evidence type="ECO:0000256" key="5">
    <source>
        <dbReference type="ARBA" id="ARBA00022729"/>
    </source>
</evidence>
<evidence type="ECO:0000256" key="6">
    <source>
        <dbReference type="ARBA" id="ARBA00023136"/>
    </source>
</evidence>
<dbReference type="InterPro" id="IPR011050">
    <property type="entry name" value="Pectin_lyase_fold/virulence"/>
</dbReference>
<comment type="subcellular location">
    <subcellularLocation>
        <location evidence="1">Cell envelope</location>
    </subcellularLocation>
    <subcellularLocation>
        <location evidence="2">Cell outer membrane</location>
    </subcellularLocation>
    <subcellularLocation>
        <location evidence="3">Secreted</location>
    </subcellularLocation>
</comment>
<evidence type="ECO:0000313" key="11">
    <source>
        <dbReference type="Proteomes" id="UP000254330"/>
    </source>
</evidence>
<dbReference type="Proteomes" id="UP000254330">
    <property type="component" value="Unassembled WGS sequence"/>
</dbReference>
<dbReference type="SUPFAM" id="SSF51126">
    <property type="entry name" value="Pectin lyase-like"/>
    <property type="match status" value="1"/>
</dbReference>
<dbReference type="InterPro" id="IPR003368">
    <property type="entry name" value="POMP_repeat"/>
</dbReference>
<dbReference type="Gene3D" id="2.60.40.4270">
    <property type="entry name" value="Listeria-Bacteroides repeat domain"/>
    <property type="match status" value="2"/>
</dbReference>
<evidence type="ECO:0000256" key="2">
    <source>
        <dbReference type="ARBA" id="ARBA00004442"/>
    </source>
</evidence>
<dbReference type="EMBL" id="SNZG01000013">
    <property type="protein sequence ID" value="TDR39069.1"/>
    <property type="molecule type" value="Genomic_DNA"/>
</dbReference>
<evidence type="ECO:0000256" key="8">
    <source>
        <dbReference type="SAM" id="MobiDB-lite"/>
    </source>
</evidence>
<keyword evidence="4" id="KW-0964">Secreted</keyword>
<evidence type="ECO:0000313" key="10">
    <source>
        <dbReference type="EMBL" id="TDR39069.1"/>
    </source>
</evidence>
<evidence type="ECO:0000256" key="3">
    <source>
        <dbReference type="ARBA" id="ARBA00004613"/>
    </source>
</evidence>
<accession>A0A2U3ADL5</accession>
<feature type="region of interest" description="Disordered" evidence="8">
    <location>
        <begin position="344"/>
        <end position="367"/>
    </location>
</feature>
<gene>
    <name evidence="10" type="ORF">DFR61_11366</name>
    <name evidence="9" type="ORF">NCTC10597_01293</name>
</gene>
<evidence type="ECO:0000256" key="1">
    <source>
        <dbReference type="ARBA" id="ARBA00004196"/>
    </source>
</evidence>
<keyword evidence="12" id="KW-1185">Reference proteome</keyword>
<dbReference type="EMBL" id="UGNP01000001">
    <property type="protein sequence ID" value="STX09605.1"/>
    <property type="molecule type" value="Genomic_DNA"/>
</dbReference>
<dbReference type="OrthoDB" id="2740373at2"/>
<evidence type="ECO:0000313" key="9">
    <source>
        <dbReference type="EMBL" id="STX09605.1"/>
    </source>
</evidence>
<dbReference type="Pfam" id="PF09479">
    <property type="entry name" value="Flg_new"/>
    <property type="match status" value="2"/>
</dbReference>
<dbReference type="RefSeq" id="WP_109349477.1">
    <property type="nucleotide sequence ID" value="NZ_BJUE01000027.1"/>
</dbReference>
<reference evidence="10 12" key="2">
    <citation type="submission" date="2019-03" db="EMBL/GenBank/DDBJ databases">
        <title>Genomic Encyclopedia of Type Strains, Phase IV (KMG-IV): sequencing the most valuable type-strain genomes for metagenomic binning, comparative biology and taxonomic classification.</title>
        <authorList>
            <person name="Goeker M."/>
        </authorList>
    </citation>
    <scope>NUCLEOTIDE SEQUENCE [LARGE SCALE GENOMIC DNA]</scope>
    <source>
        <strain evidence="10 12">DSM 20580</strain>
    </source>
</reference>
<sequence length="552" mass="59942">MPSSGAISFYTYNSGNFLEVSGTTFKSNEGDLGGGAIAVYEDSINVHAKVENSTFYKNNFGEGIRNASGAISTHIYDDDQYGELDGVNFASWNNTFLDNSVVKKAVTEIKGGAIGFENNIFENSLIKNLFVGNKLEKDSLAISGTTFSQNKGSGGGGAIVIHESEPAAANMELENNTFFKNSSRSDFDLANGGAILVYNANESEEESITTNKLNSKNNTIFDNKIIRDSMLEIPEDVKGGAIGMKGNFMKHEFMNDLLVGNNVENNENPSKLFSNIYLPSTKFKESNSLGFDNGTETKDTVAQAYGKYPVVLAENGSTVKAGSKEDATVIPTIMIAPRLNGTVGTANMTGGKGTKVDQRGHTRKGKPDIGAVEISSIVYDSNGGNFSLPELTKYDGKTYYEGANADQYAKVGAPDVAFTIIDGKKVLKPTKANYEFIGWTDEKTDKFAKVKYNTGKKVMVDDQTVLYAVWKKKTYSLKYFNNGKTTGTIPTQKNVVPNGSVTIKSQGKLKRKGYKFSGWSTKPSAKKGEAAYAPGKKLKLVKNTKLYAIWKR</sequence>
<dbReference type="GO" id="GO:0005576">
    <property type="term" value="C:extracellular region"/>
    <property type="evidence" value="ECO:0007669"/>
    <property type="project" value="UniProtKB-SubCell"/>
</dbReference>
<keyword evidence="6" id="KW-0472">Membrane</keyword>
<dbReference type="InterPro" id="IPR042229">
    <property type="entry name" value="Listeria/Bacterioides_rpt_sf"/>
</dbReference>
<evidence type="ECO:0000256" key="7">
    <source>
        <dbReference type="ARBA" id="ARBA00023237"/>
    </source>
</evidence>
<keyword evidence="7" id="KW-0998">Cell outer membrane</keyword>
<dbReference type="Proteomes" id="UP000294641">
    <property type="component" value="Unassembled WGS sequence"/>
</dbReference>
<evidence type="ECO:0000313" key="12">
    <source>
        <dbReference type="Proteomes" id="UP000294641"/>
    </source>
</evidence>
<protein>
    <submittedName>
        <fullName evidence="9 10">Repeat</fullName>
    </submittedName>
</protein>
<evidence type="ECO:0000256" key="4">
    <source>
        <dbReference type="ARBA" id="ARBA00022525"/>
    </source>
</evidence>
<keyword evidence="5" id="KW-0732">Signal</keyword>
<dbReference type="InterPro" id="IPR013378">
    <property type="entry name" value="InlB-like_B-rpt"/>
</dbReference>
<reference evidence="9 11" key="1">
    <citation type="submission" date="2018-06" db="EMBL/GenBank/DDBJ databases">
        <authorList>
            <consortium name="Pathogen Informatics"/>
            <person name="Doyle S."/>
        </authorList>
    </citation>
    <scope>NUCLEOTIDE SEQUENCE [LARGE SCALE GENOMIC DNA]</scope>
    <source>
        <strain evidence="9 11">NCTC10597</strain>
    </source>
</reference>
<dbReference type="Pfam" id="PF02415">
    <property type="entry name" value="Chlam_PMP"/>
    <property type="match status" value="1"/>
</dbReference>
<proteinExistence type="predicted"/>
<dbReference type="GO" id="GO:0009279">
    <property type="term" value="C:cell outer membrane"/>
    <property type="evidence" value="ECO:0007669"/>
    <property type="project" value="UniProtKB-SubCell"/>
</dbReference>
<dbReference type="NCBIfam" id="TIGR02543">
    <property type="entry name" value="List_Bact_rpt"/>
    <property type="match status" value="1"/>
</dbReference>
<comment type="caution">
    <text evidence="9">The sequence shown here is derived from an EMBL/GenBank/DDBJ whole genome shotgun (WGS) entry which is preliminary data.</text>
</comment>
<organism evidence="9 11">
    <name type="scientific">Kurthia zopfii</name>
    <dbReference type="NCBI Taxonomy" id="1650"/>
    <lineage>
        <taxon>Bacteria</taxon>
        <taxon>Bacillati</taxon>
        <taxon>Bacillota</taxon>
        <taxon>Bacilli</taxon>
        <taxon>Bacillales</taxon>
        <taxon>Caryophanaceae</taxon>
        <taxon>Kurthia</taxon>
    </lineage>
</organism>